<gene>
    <name evidence="14" type="ORF">BO70DRAFT_344572</name>
</gene>
<dbReference type="InterPro" id="IPR044746">
    <property type="entry name" value="ABCC_6TM_D1"/>
</dbReference>
<dbReference type="FunFam" id="1.20.1560.10:FF:000055">
    <property type="entry name" value="ABC multidrug transporter (Eurofung)"/>
    <property type="match status" value="1"/>
</dbReference>
<keyword evidence="9 11" id="KW-0472">Membrane</keyword>
<evidence type="ECO:0000256" key="2">
    <source>
        <dbReference type="ARBA" id="ARBA00009726"/>
    </source>
</evidence>
<evidence type="ECO:0000256" key="9">
    <source>
        <dbReference type="ARBA" id="ARBA00023136"/>
    </source>
</evidence>
<dbReference type="Pfam" id="PF00664">
    <property type="entry name" value="ABC_membrane"/>
    <property type="match status" value="2"/>
</dbReference>
<organism evidence="14 15">
    <name type="scientific">Aspergillus heteromorphus CBS 117.55</name>
    <dbReference type="NCBI Taxonomy" id="1448321"/>
    <lineage>
        <taxon>Eukaryota</taxon>
        <taxon>Fungi</taxon>
        <taxon>Dikarya</taxon>
        <taxon>Ascomycota</taxon>
        <taxon>Pezizomycotina</taxon>
        <taxon>Eurotiomycetes</taxon>
        <taxon>Eurotiomycetidae</taxon>
        <taxon>Eurotiales</taxon>
        <taxon>Aspergillaceae</taxon>
        <taxon>Aspergillus</taxon>
        <taxon>Aspergillus subgen. Circumdati</taxon>
    </lineage>
</organism>
<accession>A0A317V8D6</accession>
<evidence type="ECO:0000313" key="15">
    <source>
        <dbReference type="Proteomes" id="UP000247233"/>
    </source>
</evidence>
<dbReference type="InterPro" id="IPR027417">
    <property type="entry name" value="P-loop_NTPase"/>
</dbReference>
<comment type="caution">
    <text evidence="14">The sequence shown here is derived from an EMBL/GenBank/DDBJ whole genome shotgun (WGS) entry which is preliminary data.</text>
</comment>
<dbReference type="OrthoDB" id="6500128at2759"/>
<comment type="similarity">
    <text evidence="2">Belongs to the ABC transporter superfamily. ABCC family. Conjugate transporter (TC 3.A.1.208) subfamily.</text>
</comment>
<feature type="transmembrane region" description="Helical" evidence="11">
    <location>
        <begin position="33"/>
        <end position="50"/>
    </location>
</feature>
<evidence type="ECO:0000256" key="10">
    <source>
        <dbReference type="ARBA" id="ARBA00023180"/>
    </source>
</evidence>
<dbReference type="RefSeq" id="XP_025395458.1">
    <property type="nucleotide sequence ID" value="XM_025541462.1"/>
</dbReference>
<evidence type="ECO:0000256" key="8">
    <source>
        <dbReference type="ARBA" id="ARBA00022989"/>
    </source>
</evidence>
<dbReference type="InterPro" id="IPR036640">
    <property type="entry name" value="ABC1_TM_sf"/>
</dbReference>
<dbReference type="InterPro" id="IPR050173">
    <property type="entry name" value="ABC_transporter_C-like"/>
</dbReference>
<dbReference type="GO" id="GO:0005524">
    <property type="term" value="F:ATP binding"/>
    <property type="evidence" value="ECO:0007669"/>
    <property type="project" value="UniProtKB-KW"/>
</dbReference>
<feature type="transmembrane region" description="Helical" evidence="11">
    <location>
        <begin position="896"/>
        <end position="916"/>
    </location>
</feature>
<dbReference type="InterPro" id="IPR056227">
    <property type="entry name" value="TMD0_ABC"/>
</dbReference>
<evidence type="ECO:0000256" key="7">
    <source>
        <dbReference type="ARBA" id="ARBA00022840"/>
    </source>
</evidence>
<dbReference type="PROSITE" id="PS50893">
    <property type="entry name" value="ABC_TRANSPORTER_2"/>
    <property type="match status" value="2"/>
</dbReference>
<dbReference type="VEuPathDB" id="FungiDB:BO70DRAFT_344572"/>
<keyword evidence="4" id="KW-1003">Cell membrane</keyword>
<keyword evidence="8 11" id="KW-1133">Transmembrane helix</keyword>
<keyword evidence="10" id="KW-0325">Glycoprotein</keyword>
<name>A0A317V8D6_9EURO</name>
<dbReference type="SUPFAM" id="SSF52540">
    <property type="entry name" value="P-loop containing nucleoside triphosphate hydrolases"/>
    <property type="match status" value="2"/>
</dbReference>
<reference evidence="14 15" key="1">
    <citation type="submission" date="2016-12" db="EMBL/GenBank/DDBJ databases">
        <title>The genomes of Aspergillus section Nigri reveals drivers in fungal speciation.</title>
        <authorList>
            <consortium name="DOE Joint Genome Institute"/>
            <person name="Vesth T.C."/>
            <person name="Nybo J."/>
            <person name="Theobald S."/>
            <person name="Brandl J."/>
            <person name="Frisvad J.C."/>
            <person name="Nielsen K.F."/>
            <person name="Lyhne E.K."/>
            <person name="Kogle M.E."/>
            <person name="Kuo A."/>
            <person name="Riley R."/>
            <person name="Clum A."/>
            <person name="Nolan M."/>
            <person name="Lipzen A."/>
            <person name="Salamov A."/>
            <person name="Henrissat B."/>
            <person name="Wiebenga A."/>
            <person name="De Vries R.P."/>
            <person name="Grigoriev I.V."/>
            <person name="Mortensen U.H."/>
            <person name="Andersen M.R."/>
            <person name="Baker S.E."/>
        </authorList>
    </citation>
    <scope>NUCLEOTIDE SEQUENCE [LARGE SCALE GENOMIC DNA]</scope>
    <source>
        <strain evidence="14 15">CBS 117.55</strain>
    </source>
</reference>
<keyword evidence="7" id="KW-0067">ATP-binding</keyword>
<feature type="transmembrane region" description="Helical" evidence="11">
    <location>
        <begin position="150"/>
        <end position="174"/>
    </location>
</feature>
<evidence type="ECO:0000256" key="1">
    <source>
        <dbReference type="ARBA" id="ARBA00004651"/>
    </source>
</evidence>
<dbReference type="Proteomes" id="UP000247233">
    <property type="component" value="Unassembled WGS sequence"/>
</dbReference>
<dbReference type="PANTHER" id="PTHR24223:SF399">
    <property type="entry name" value="ABC TRANSPORTER ATNG"/>
    <property type="match status" value="1"/>
</dbReference>
<evidence type="ECO:0000259" key="12">
    <source>
        <dbReference type="PROSITE" id="PS50893"/>
    </source>
</evidence>
<proteinExistence type="inferred from homology"/>
<dbReference type="GO" id="GO:0016887">
    <property type="term" value="F:ATP hydrolysis activity"/>
    <property type="evidence" value="ECO:0007669"/>
    <property type="project" value="InterPro"/>
</dbReference>
<dbReference type="PANTHER" id="PTHR24223">
    <property type="entry name" value="ATP-BINDING CASSETTE SUB-FAMILY C"/>
    <property type="match status" value="1"/>
</dbReference>
<dbReference type="FunFam" id="3.40.50.300:FF:000838">
    <property type="entry name" value="ABC multidrug transporter (Eurofung)"/>
    <property type="match status" value="1"/>
</dbReference>
<sequence>MENIHSCGDNLFGPQVKHCRGDFDFTLLFEECFLSIVPSALFLVALLFRYKQLWLKRIPRVTKNAVYWGKLILGYAFAASQLALLIVWFLPHAPRTRISLAAAVLAFLTSVGILFLSHLEHIYSVYPSSILNVFLSLSILFDAVRVRSLWLASYTVLGAIYTASLSLKIAWFCLEAKSKQAFFVDRRERYGDEEVHGFYNRAFFWWINPLFFLGFKTTLVVDDLPRLDKSLSVDVLHHALATCWARASKSRKNSLALSTVYTFKISILYSFLARLVMIGLNYSQPFLITSLTEYVGGNSTNKNHGYGLIGAFALVFILKAVFNCLYEHHTFRLITQIRGAIVSMIYEKTLDLKFEEYSDSAALTLMSNDIDNIASGVQNLHEVWASLVEVAIALYLLQREVSWAAAIPAVLSFAVFFFTHFLSKSAPRRQKIWMQAVRERVTFTSSYLDASATIKMLGLSGQFSTLLQQFRIHELKMQKKFRHLMVRMNLLAGITSNLSPVLTLSLYTGIALHAGRSPLTVSQTFSSLSIISLLSAPLSNLVYSSPKATAALECFQRIQAYLVARPKLDDRVIAAQHASAPATSSHWSAEEPETIELQPPKADARALINHSLPSEADLVHIHQAEFGWDRNLPATISSIDLRCSGSSLTIITGPVGSGKSTLLKAILGEVPCLKGFIHTKVSDLAFCDTKPWIRNRSIRDNICLPLQYDEQWYQTVLRLTALDHDIQNLPQKDLTLIGSNGMATSGGQRQRITIARAVYARKRVAIFDDVFSALDAKTSEQIFMGIFGEQGILRQQGAAVILATHARKFMAFANHAVVLQNGKVMEQGPPRELQEWRRYLSDEITLTVDQVETQVEAHGSHSASSTENDKHEEVNRKLGDLTIYIYYLRTAGLGQVLLYFAALVVGVFCSQFPNLWVQWWAEQNARTPYGKLVLYISVYAVLAVLAAGLWASCMWLVFCRIVPRSSSRLHEYLVTTVKKAPLHWLTSTDSGVTLNRFSQDMTLVDRSLPADFLKTTNNFTQCIMSAVFISVGAKYMAPLIPLSVFMIYWIQKFYLRTSRQLRHLDLETKSPLYTQFTETLSGLMTVRAFGWQRNFQQEHQELLQQSQRPYYILFVIQRWLTLVLDLFVAAIATLLVIFAVLVPGIGPIGVSLISLITFNQQLSELINFWTSMETSIGAVSRIRSFQQVPSENLTGEDQTPSPNWPSQGQIAFHDLSASYDASSPPILRNITLTIPAGTKLGICGRTGSGKSSLLLTLLRMTEIQNGDITIDGVSLKFYPRDIIRNKVTVIPQEPVLFRGSVRDNITAFTAVDDDEVLLALEKVHLQAHVLRHGGLDAKIDDLPLSAGQRQLVCLARAIIMKSRILLLDEATSRVDGETDELMQRIIRTEFEGCTVVAVAHRVNTLLDFDRVAVVEAGGIVEFDAPGVLLGRRGSVFGELYRAGGGRMEGRFGKCSI</sequence>
<comment type="subcellular location">
    <subcellularLocation>
        <location evidence="1">Cell membrane</location>
        <topology evidence="1">Multi-pass membrane protein</topology>
    </subcellularLocation>
</comment>
<dbReference type="GeneID" id="37063699"/>
<keyword evidence="15" id="KW-1185">Reference proteome</keyword>
<dbReference type="CDD" id="cd18579">
    <property type="entry name" value="ABC_6TM_ABCC_D1"/>
    <property type="match status" value="1"/>
</dbReference>
<evidence type="ECO:0000259" key="13">
    <source>
        <dbReference type="PROSITE" id="PS50929"/>
    </source>
</evidence>
<evidence type="ECO:0000313" key="14">
    <source>
        <dbReference type="EMBL" id="PWY69102.1"/>
    </source>
</evidence>
<protein>
    <submittedName>
        <fullName evidence="14">Multidrug resistance protein MDR</fullName>
    </submittedName>
</protein>
<feature type="domain" description="ABC transporter" evidence="12">
    <location>
        <begin position="619"/>
        <end position="846"/>
    </location>
</feature>
<feature type="transmembrane region" description="Helical" evidence="11">
    <location>
        <begin position="1022"/>
        <end position="1050"/>
    </location>
</feature>
<evidence type="ECO:0000256" key="3">
    <source>
        <dbReference type="ARBA" id="ARBA00022448"/>
    </source>
</evidence>
<dbReference type="InterPro" id="IPR011527">
    <property type="entry name" value="ABC1_TM_dom"/>
</dbReference>
<dbReference type="Pfam" id="PF00005">
    <property type="entry name" value="ABC_tran"/>
    <property type="match status" value="2"/>
</dbReference>
<feature type="transmembrane region" description="Helical" evidence="11">
    <location>
        <begin position="96"/>
        <end position="116"/>
    </location>
</feature>
<feature type="transmembrane region" description="Helical" evidence="11">
    <location>
        <begin position="403"/>
        <end position="422"/>
    </location>
</feature>
<dbReference type="InterPro" id="IPR003439">
    <property type="entry name" value="ABC_transporter-like_ATP-bd"/>
</dbReference>
<dbReference type="GO" id="GO:0005886">
    <property type="term" value="C:plasma membrane"/>
    <property type="evidence" value="ECO:0007669"/>
    <property type="project" value="UniProtKB-SubCell"/>
</dbReference>
<evidence type="ECO:0000256" key="5">
    <source>
        <dbReference type="ARBA" id="ARBA00022692"/>
    </source>
</evidence>
<keyword evidence="5 11" id="KW-0812">Transmembrane</keyword>
<dbReference type="CDD" id="cd03244">
    <property type="entry name" value="ABCC_MRP_domain2"/>
    <property type="match status" value="1"/>
</dbReference>
<dbReference type="SMART" id="SM00382">
    <property type="entry name" value="AAA"/>
    <property type="match status" value="2"/>
</dbReference>
<dbReference type="STRING" id="1448321.A0A317V8D6"/>
<feature type="transmembrane region" description="Helical" evidence="11">
    <location>
        <begin position="255"/>
        <end position="277"/>
    </location>
</feature>
<dbReference type="InterPro" id="IPR017871">
    <property type="entry name" value="ABC_transporter-like_CS"/>
</dbReference>
<feature type="transmembrane region" description="Helical" evidence="11">
    <location>
        <begin position="306"/>
        <end position="326"/>
    </location>
</feature>
<dbReference type="CDD" id="cd18580">
    <property type="entry name" value="ABC_6TM_ABCC_D2"/>
    <property type="match status" value="1"/>
</dbReference>
<keyword evidence="6" id="KW-0547">Nucleotide-binding</keyword>
<dbReference type="Pfam" id="PF24357">
    <property type="entry name" value="TMD0_ABC"/>
    <property type="match status" value="1"/>
</dbReference>
<dbReference type="Gene3D" id="1.20.1560.10">
    <property type="entry name" value="ABC transporter type 1, transmembrane domain"/>
    <property type="match status" value="2"/>
</dbReference>
<dbReference type="EMBL" id="MSFL01000034">
    <property type="protein sequence ID" value="PWY69102.1"/>
    <property type="molecule type" value="Genomic_DNA"/>
</dbReference>
<feature type="transmembrane region" description="Helical" evidence="11">
    <location>
        <begin position="1110"/>
        <end position="1131"/>
    </location>
</feature>
<feature type="transmembrane region" description="Helical" evidence="11">
    <location>
        <begin position="936"/>
        <end position="958"/>
    </location>
</feature>
<feature type="transmembrane region" description="Helical" evidence="11">
    <location>
        <begin position="71"/>
        <end position="90"/>
    </location>
</feature>
<evidence type="ECO:0000256" key="4">
    <source>
        <dbReference type="ARBA" id="ARBA00022475"/>
    </source>
</evidence>
<evidence type="ECO:0000256" key="6">
    <source>
        <dbReference type="ARBA" id="ARBA00022741"/>
    </source>
</evidence>
<keyword evidence="3" id="KW-0813">Transport</keyword>
<feature type="domain" description="ABC transporter" evidence="12">
    <location>
        <begin position="1210"/>
        <end position="1441"/>
    </location>
</feature>
<feature type="transmembrane region" description="Helical" evidence="11">
    <location>
        <begin position="123"/>
        <end position="144"/>
    </location>
</feature>
<feature type="domain" description="ABC transmembrane type-1" evidence="13">
    <location>
        <begin position="897"/>
        <end position="1174"/>
    </location>
</feature>
<dbReference type="InterPro" id="IPR044726">
    <property type="entry name" value="ABCC_6TM_D2"/>
</dbReference>
<dbReference type="FunFam" id="1.20.1560.10:FF:000066">
    <property type="entry name" value="ABC multidrug transporter (Eurofung)"/>
    <property type="match status" value="1"/>
</dbReference>
<dbReference type="InterPro" id="IPR003593">
    <property type="entry name" value="AAA+_ATPase"/>
</dbReference>
<dbReference type="SUPFAM" id="SSF90123">
    <property type="entry name" value="ABC transporter transmembrane region"/>
    <property type="match status" value="2"/>
</dbReference>
<dbReference type="GO" id="GO:0140359">
    <property type="term" value="F:ABC-type transporter activity"/>
    <property type="evidence" value="ECO:0007669"/>
    <property type="project" value="InterPro"/>
</dbReference>
<evidence type="ECO:0000256" key="11">
    <source>
        <dbReference type="SAM" id="Phobius"/>
    </source>
</evidence>
<feature type="domain" description="ABC transmembrane type-1" evidence="13">
    <location>
        <begin position="270"/>
        <end position="550"/>
    </location>
</feature>
<dbReference type="Gene3D" id="3.40.50.300">
    <property type="entry name" value="P-loop containing nucleotide triphosphate hydrolases"/>
    <property type="match status" value="2"/>
</dbReference>
<dbReference type="PROSITE" id="PS00211">
    <property type="entry name" value="ABC_TRANSPORTER_1"/>
    <property type="match status" value="1"/>
</dbReference>
<dbReference type="PROSITE" id="PS50929">
    <property type="entry name" value="ABC_TM1F"/>
    <property type="match status" value="2"/>
</dbReference>